<evidence type="ECO:0000256" key="1">
    <source>
        <dbReference type="SAM" id="Coils"/>
    </source>
</evidence>
<dbReference type="EMBL" id="BDDD01000099">
    <property type="protein sequence ID" value="GAV59141.1"/>
    <property type="molecule type" value="Genomic_DNA"/>
</dbReference>
<dbReference type="PANTHER" id="PTHR34676">
    <property type="entry name" value="DUF4219 DOMAIN-CONTAINING PROTEIN-RELATED"/>
    <property type="match status" value="1"/>
</dbReference>
<dbReference type="InParanoid" id="A0A1Q3ATT3"/>
<sequence length="307" mass="35753">MSTFIQSLDYDLWDMIVFGPDLPKEYISKPRIKYNEKEKEMLKLNAKAKHIIFCALSSNEFDRISSCESAKEIWDMLEDFHEEKNVEGVTSCLMALEVSENDSEEEDEVQFSFDELQNAYEKLYVEYENVCLNNKPLKKNAMSMSKEIENLKSENSKYISEIESLKNKNSFYLNEIEILNVSSKLSNDSMEENDKLKIEIDALKKTFSKFSNSSAKLDNLLGLQRCVFDKAGLGYEEMKNVKYFKIFFVKKNEPKIVCNYCGKLGHVSTSYIYRNNFCFGRTRKIWVPKGTFVTSLQGLKFKWVPKA</sequence>
<organism evidence="2 3">
    <name type="scientific">Cephalotus follicularis</name>
    <name type="common">Albany pitcher plant</name>
    <dbReference type="NCBI Taxonomy" id="3775"/>
    <lineage>
        <taxon>Eukaryota</taxon>
        <taxon>Viridiplantae</taxon>
        <taxon>Streptophyta</taxon>
        <taxon>Embryophyta</taxon>
        <taxon>Tracheophyta</taxon>
        <taxon>Spermatophyta</taxon>
        <taxon>Magnoliopsida</taxon>
        <taxon>eudicotyledons</taxon>
        <taxon>Gunneridae</taxon>
        <taxon>Pentapetalae</taxon>
        <taxon>rosids</taxon>
        <taxon>fabids</taxon>
        <taxon>Oxalidales</taxon>
        <taxon>Cephalotaceae</taxon>
        <taxon>Cephalotus</taxon>
    </lineage>
</organism>
<dbReference type="Proteomes" id="UP000187406">
    <property type="component" value="Unassembled WGS sequence"/>
</dbReference>
<protein>
    <recommendedName>
        <fullName evidence="4">CCHC-type domain-containing protein</fullName>
    </recommendedName>
</protein>
<reference evidence="3" key="1">
    <citation type="submission" date="2016-04" db="EMBL/GenBank/DDBJ databases">
        <title>Cephalotus genome sequencing.</title>
        <authorList>
            <person name="Fukushima K."/>
            <person name="Hasebe M."/>
            <person name="Fang X."/>
        </authorList>
    </citation>
    <scope>NUCLEOTIDE SEQUENCE [LARGE SCALE GENOMIC DNA]</scope>
    <source>
        <strain evidence="3">cv. St1</strain>
    </source>
</reference>
<evidence type="ECO:0000313" key="3">
    <source>
        <dbReference type="Proteomes" id="UP000187406"/>
    </source>
</evidence>
<dbReference type="Pfam" id="PF14223">
    <property type="entry name" value="Retrotran_gag_2"/>
    <property type="match status" value="1"/>
</dbReference>
<accession>A0A1Q3ATT3</accession>
<dbReference type="OrthoDB" id="7478066at2759"/>
<keyword evidence="1" id="KW-0175">Coiled coil</keyword>
<evidence type="ECO:0000313" key="2">
    <source>
        <dbReference type="EMBL" id="GAV59141.1"/>
    </source>
</evidence>
<comment type="caution">
    <text evidence="2">The sequence shown here is derived from an EMBL/GenBank/DDBJ whole genome shotgun (WGS) entry which is preliminary data.</text>
</comment>
<dbReference type="PANTHER" id="PTHR34676:SF8">
    <property type="entry name" value="TRANSMEMBRANE PROTEIN"/>
    <property type="match status" value="1"/>
</dbReference>
<dbReference type="AlphaFoldDB" id="A0A1Q3ATT3"/>
<gene>
    <name evidence="2" type="ORF">CFOL_v3_02672</name>
</gene>
<evidence type="ECO:0008006" key="4">
    <source>
        <dbReference type="Google" id="ProtNLM"/>
    </source>
</evidence>
<proteinExistence type="predicted"/>
<feature type="coiled-coil region" evidence="1">
    <location>
        <begin position="134"/>
        <end position="206"/>
    </location>
</feature>
<name>A0A1Q3ATT3_CEPFO</name>
<keyword evidence="3" id="KW-1185">Reference proteome</keyword>